<dbReference type="Gene3D" id="1.10.540.10">
    <property type="entry name" value="Acyl-CoA dehydrogenase/oxidase, N-terminal domain"/>
    <property type="match status" value="1"/>
</dbReference>
<keyword evidence="1" id="KW-0560">Oxidoreductase</keyword>
<dbReference type="SUPFAM" id="SSF47203">
    <property type="entry name" value="Acyl-CoA dehydrogenase C-terminal domain-like"/>
    <property type="match status" value="1"/>
</dbReference>
<protein>
    <submittedName>
        <fullName evidence="3">Acyl-CoA dehydrogenase family protein</fullName>
    </submittedName>
</protein>
<sequence>MSEWVEAARAAARELAGDAVEREAKGGEPTAEVALLRAHGLLALPVRGQWPLVHRVLGEVAAADASVGHLLGYHYLHLWRLGQFDGFGRAEELAAATAERGWFWAGVANPRDDALTLSSVDGGYLVTGRKMFATGASVADRLIVAGAHGNRKLNFVCPADAPGLRPLGDWDNLGQRRSASGGVEFAEVFVPEADVLGVHPAADDPAYPRATLPAIAFQLVLSRVLTATARGALHTAAGYTRQFTRAWPASGVERAVDDPHTLAAYGTLLARTEAADLLVDRAAAAFADADAQGAALTPEQRGATGLAIAAAKALSSEVAVEVTARVFELTGARATSNRYGLDRFWRNARTLTLHDPAVYKAAEVGRHLLTGELPEPSGYS</sequence>
<evidence type="ECO:0000259" key="2">
    <source>
        <dbReference type="Pfam" id="PF08028"/>
    </source>
</evidence>
<evidence type="ECO:0000313" key="3">
    <source>
        <dbReference type="EMBL" id="MFC5289432.1"/>
    </source>
</evidence>
<dbReference type="Gene3D" id="2.40.110.10">
    <property type="entry name" value="Butyryl-CoA Dehydrogenase, subunit A, domain 2"/>
    <property type="match status" value="1"/>
</dbReference>
<dbReference type="InterPro" id="IPR009100">
    <property type="entry name" value="AcylCoA_DH/oxidase_NM_dom_sf"/>
</dbReference>
<evidence type="ECO:0000256" key="1">
    <source>
        <dbReference type="ARBA" id="ARBA00023002"/>
    </source>
</evidence>
<dbReference type="InterPro" id="IPR013107">
    <property type="entry name" value="Acyl-CoA_DH_C"/>
</dbReference>
<evidence type="ECO:0000313" key="4">
    <source>
        <dbReference type="Proteomes" id="UP001596157"/>
    </source>
</evidence>
<organism evidence="3 4">
    <name type="scientific">Actinokineospora guangxiensis</name>
    <dbReference type="NCBI Taxonomy" id="1490288"/>
    <lineage>
        <taxon>Bacteria</taxon>
        <taxon>Bacillati</taxon>
        <taxon>Actinomycetota</taxon>
        <taxon>Actinomycetes</taxon>
        <taxon>Pseudonocardiales</taxon>
        <taxon>Pseudonocardiaceae</taxon>
        <taxon>Actinokineospora</taxon>
    </lineage>
</organism>
<comment type="caution">
    <text evidence="3">The sequence shown here is derived from an EMBL/GenBank/DDBJ whole genome shotgun (WGS) entry which is preliminary data.</text>
</comment>
<dbReference type="PANTHER" id="PTHR48083">
    <property type="entry name" value="MEDIUM-CHAIN SPECIFIC ACYL-COA DEHYDROGENASE, MITOCHONDRIAL-RELATED"/>
    <property type="match status" value="1"/>
</dbReference>
<dbReference type="Pfam" id="PF08028">
    <property type="entry name" value="Acyl-CoA_dh_2"/>
    <property type="match status" value="1"/>
</dbReference>
<dbReference type="PIRSF" id="PIRSF016578">
    <property type="entry name" value="HsaA"/>
    <property type="match status" value="1"/>
</dbReference>
<dbReference type="InterPro" id="IPR050741">
    <property type="entry name" value="Acyl-CoA_dehydrogenase"/>
</dbReference>
<dbReference type="InterPro" id="IPR036250">
    <property type="entry name" value="AcylCo_DH-like_C"/>
</dbReference>
<feature type="domain" description="Acyl-CoA dehydrogenase C-terminal" evidence="2">
    <location>
        <begin position="223"/>
        <end position="354"/>
    </location>
</feature>
<dbReference type="SUPFAM" id="SSF56645">
    <property type="entry name" value="Acyl-CoA dehydrogenase NM domain-like"/>
    <property type="match status" value="1"/>
</dbReference>
<dbReference type="InterPro" id="IPR046373">
    <property type="entry name" value="Acyl-CoA_Oxase/DH_mid-dom_sf"/>
</dbReference>
<dbReference type="RefSeq" id="WP_378249281.1">
    <property type="nucleotide sequence ID" value="NZ_JBHSKF010000011.1"/>
</dbReference>
<dbReference type="InterPro" id="IPR037069">
    <property type="entry name" value="AcylCoA_DH/ox_N_sf"/>
</dbReference>
<dbReference type="EMBL" id="JBHSKF010000011">
    <property type="protein sequence ID" value="MFC5289432.1"/>
    <property type="molecule type" value="Genomic_DNA"/>
</dbReference>
<name>A0ABW0ERE8_9PSEU</name>
<reference evidence="4" key="1">
    <citation type="journal article" date="2019" name="Int. J. Syst. Evol. Microbiol.">
        <title>The Global Catalogue of Microorganisms (GCM) 10K type strain sequencing project: providing services to taxonomists for standard genome sequencing and annotation.</title>
        <authorList>
            <consortium name="The Broad Institute Genomics Platform"/>
            <consortium name="The Broad Institute Genome Sequencing Center for Infectious Disease"/>
            <person name="Wu L."/>
            <person name="Ma J."/>
        </authorList>
    </citation>
    <scope>NUCLEOTIDE SEQUENCE [LARGE SCALE GENOMIC DNA]</scope>
    <source>
        <strain evidence="4">CCUG 59778</strain>
    </source>
</reference>
<keyword evidence="4" id="KW-1185">Reference proteome</keyword>
<dbReference type="PANTHER" id="PTHR48083:SF19">
    <property type="entry name" value="FLAVIN-DEPENDENT MONOOXYGENASE, OXYGENASE SUBUNIT HSAA"/>
    <property type="match status" value="1"/>
</dbReference>
<dbReference type="Gene3D" id="1.20.140.10">
    <property type="entry name" value="Butyryl-CoA Dehydrogenase, subunit A, domain 3"/>
    <property type="match status" value="1"/>
</dbReference>
<proteinExistence type="predicted"/>
<dbReference type="Proteomes" id="UP001596157">
    <property type="component" value="Unassembled WGS sequence"/>
</dbReference>
<gene>
    <name evidence="3" type="ORF">ACFPM7_20465</name>
</gene>
<accession>A0ABW0ERE8</accession>